<protein>
    <recommendedName>
        <fullName evidence="8">Putative [LysW]-lysine/[LysW]-ornithine hydrolase</fullName>
        <ecNumber evidence="8">3.5.1.130</ecNumber>
        <ecNumber evidence="8">3.5.1.132</ecNumber>
    </recommendedName>
</protein>
<keyword evidence="5 8" id="KW-0862">Zinc</keyword>
<feature type="binding site" evidence="8">
    <location>
        <position position="137"/>
    </location>
    <ligand>
        <name>Zn(2+)</name>
        <dbReference type="ChEBI" id="CHEBI:29105"/>
        <label>2</label>
    </ligand>
</feature>
<dbReference type="GO" id="GO:0005737">
    <property type="term" value="C:cytoplasm"/>
    <property type="evidence" value="ECO:0007669"/>
    <property type="project" value="UniProtKB-SubCell"/>
</dbReference>
<evidence type="ECO:0000256" key="2">
    <source>
        <dbReference type="ARBA" id="ARBA00022605"/>
    </source>
</evidence>
<dbReference type="NCBIfam" id="NF003367">
    <property type="entry name" value="PRK04443.1"/>
    <property type="match status" value="1"/>
</dbReference>
<comment type="pathway">
    <text evidence="8">Amino-acid biosynthesis; L-lysine biosynthesis via AAA pathway; L-lysine from L-alpha-aminoadipate (Thermus route): step 5/5.</text>
</comment>
<dbReference type="HAMAP" id="MF_01120">
    <property type="entry name" value="LysK"/>
    <property type="match status" value="1"/>
</dbReference>
<feature type="binding site" evidence="8">
    <location>
        <position position="111"/>
    </location>
    <ligand>
        <name>Zn(2+)</name>
        <dbReference type="ChEBI" id="CHEBI:29105"/>
        <label>2</label>
    </ligand>
</feature>
<dbReference type="EC" id="3.5.1.130" evidence="8"/>
<keyword evidence="3 8" id="KW-0479">Metal-binding</keyword>
<comment type="cofactor">
    <cofactor evidence="8">
        <name>Zn(2+)</name>
        <dbReference type="ChEBI" id="CHEBI:29105"/>
    </cofactor>
    <cofactor evidence="8">
        <name>Co(2+)</name>
        <dbReference type="ChEBI" id="CHEBI:48828"/>
    </cofactor>
    <text evidence="8">Binds 2 Zn(2+) or Co(2+) ions per subunit.</text>
</comment>
<keyword evidence="10" id="KW-1185">Reference proteome</keyword>
<evidence type="ECO:0000313" key="10">
    <source>
        <dbReference type="Proteomes" id="UP000823736"/>
    </source>
</evidence>
<dbReference type="GO" id="GO:0008270">
    <property type="term" value="F:zinc ion binding"/>
    <property type="evidence" value="ECO:0007669"/>
    <property type="project" value="UniProtKB-UniRule"/>
</dbReference>
<sequence length="368" mass="38067">MTIATVPADEIPGAEGVFDTPGRQLLADLVSIPSPSGKEDKATAHLASFFEAQGREAWIDDAGNVRAPGDDSVLLTSHIDTVPGEIPARIEDGDPELAAEGPVLWGRGSVDATGPLAAMAVAAVDTGASFVGVVGEETDSRGARHLLEDREAPEAVINGEPSGWDAITLGYRGIVGGDYTVTTPAGHGARPDANAINHATAWWERVRAAVAAENEGKEAGGFDTITPRATGMEAGPTDDGTAVVASMATRFRVPPSETPDSVRVLVEDSLEAGEIEWGQSIPPQVSSPRGSVPAALRKGIRDAGGEPTHLHKTGTADANLYAAGWDVPVATYGPGDASLDHAPDERLPLAAFDRAVAVLTTACEQLRD</sequence>
<feature type="binding site" evidence="8">
    <location>
        <position position="341"/>
    </location>
    <ligand>
        <name>Zn(2+)</name>
        <dbReference type="ChEBI" id="CHEBI:29105"/>
        <label>2</label>
    </ligand>
</feature>
<dbReference type="InterPro" id="IPR002933">
    <property type="entry name" value="Peptidase_M20"/>
</dbReference>
<dbReference type="PANTHER" id="PTHR43808:SF28">
    <property type="entry name" value="[LYSW]-LYSINE_[LYSW]-ORNITHINE HYDROLASE"/>
    <property type="match status" value="1"/>
</dbReference>
<dbReference type="GO" id="GO:0004180">
    <property type="term" value="F:carboxypeptidase activity"/>
    <property type="evidence" value="ECO:0007669"/>
    <property type="project" value="UniProtKB-KW"/>
</dbReference>
<organism evidence="9 10">
    <name type="scientific">Halolamina salifodinae</name>
    <dbReference type="NCBI Taxonomy" id="1202767"/>
    <lineage>
        <taxon>Archaea</taxon>
        <taxon>Methanobacteriati</taxon>
        <taxon>Methanobacteriota</taxon>
        <taxon>Stenosarchaea group</taxon>
        <taxon>Halobacteria</taxon>
        <taxon>Halobacteriales</taxon>
        <taxon>Haloferacaceae</taxon>
    </lineage>
</organism>
<evidence type="ECO:0000256" key="6">
    <source>
        <dbReference type="ARBA" id="ARBA00023154"/>
    </source>
</evidence>
<keyword evidence="8" id="KW-0055">Arginine biosynthesis</keyword>
<comment type="catalytic activity">
    <reaction evidence="8">
        <text>[amino-group carrier protein]-C-terminal-gamma-(L-lysyl)-L-glutamate + H2O = [amino-group carrier protein]-C-terminal-L-glutamate + L-lysine</text>
        <dbReference type="Rhea" id="RHEA:48684"/>
        <dbReference type="Rhea" id="RHEA-COMP:9693"/>
        <dbReference type="Rhea" id="RHEA-COMP:9715"/>
        <dbReference type="ChEBI" id="CHEBI:15377"/>
        <dbReference type="ChEBI" id="CHEBI:32551"/>
        <dbReference type="ChEBI" id="CHEBI:78525"/>
        <dbReference type="ChEBI" id="CHEBI:78526"/>
        <dbReference type="EC" id="3.5.1.130"/>
    </reaction>
</comment>
<evidence type="ECO:0000256" key="3">
    <source>
        <dbReference type="ARBA" id="ARBA00022723"/>
    </source>
</evidence>
<feature type="active site" description="Proton acceptor" evidence="8">
    <location>
        <position position="136"/>
    </location>
</feature>
<dbReference type="Gene3D" id="3.30.70.360">
    <property type="match status" value="1"/>
</dbReference>
<dbReference type="Pfam" id="PF01546">
    <property type="entry name" value="Peptidase_M20"/>
    <property type="match status" value="1"/>
</dbReference>
<dbReference type="InterPro" id="IPR001261">
    <property type="entry name" value="ArgE/DapE_CS"/>
</dbReference>
<dbReference type="InterPro" id="IPR050072">
    <property type="entry name" value="Peptidase_M20A"/>
</dbReference>
<dbReference type="SUPFAM" id="SSF53187">
    <property type="entry name" value="Zn-dependent exopeptidases"/>
    <property type="match status" value="1"/>
</dbReference>
<proteinExistence type="inferred from homology"/>
<keyword evidence="6 8" id="KW-0457">Lysine biosynthesis</keyword>
<evidence type="ECO:0000256" key="7">
    <source>
        <dbReference type="ARBA" id="ARBA00023285"/>
    </source>
</evidence>
<comment type="subcellular location">
    <subcellularLocation>
        <location evidence="8">Cytoplasm</location>
    </subcellularLocation>
</comment>
<dbReference type="GO" id="GO:0042450">
    <property type="term" value="P:L-arginine biosynthetic process via ornithine"/>
    <property type="evidence" value="ECO:0007669"/>
    <property type="project" value="UniProtKB-UniRule"/>
</dbReference>
<comment type="function">
    <text evidence="8">Catalyzes the release of L-lysine from [LysW]-gamma-L-lysine and the release of L-ornithine from [LysW]-L-ornithine.</text>
</comment>
<dbReference type="EMBL" id="JAGGLC010000003">
    <property type="protein sequence ID" value="MBP1987366.1"/>
    <property type="molecule type" value="Genomic_DNA"/>
</dbReference>
<keyword evidence="7 8" id="KW-0170">Cobalt</keyword>
<feature type="binding site" evidence="8">
    <location>
        <position position="78"/>
    </location>
    <ligand>
        <name>Zn(2+)</name>
        <dbReference type="ChEBI" id="CHEBI:29105"/>
        <label>1</label>
    </ligand>
</feature>
<feature type="binding site" evidence="8">
    <location>
        <position position="160"/>
    </location>
    <ligand>
        <name>Zn(2+)</name>
        <dbReference type="ChEBI" id="CHEBI:29105"/>
        <label>1</label>
    </ligand>
</feature>
<evidence type="ECO:0000256" key="4">
    <source>
        <dbReference type="ARBA" id="ARBA00022801"/>
    </source>
</evidence>
<evidence type="ECO:0000256" key="8">
    <source>
        <dbReference type="HAMAP-Rule" id="MF_01120"/>
    </source>
</evidence>
<dbReference type="InterPro" id="IPR010175">
    <property type="entry name" value="LysK"/>
</dbReference>
<dbReference type="PANTHER" id="PTHR43808">
    <property type="entry name" value="ACETYLORNITHINE DEACETYLASE"/>
    <property type="match status" value="1"/>
</dbReference>
<comment type="similarity">
    <text evidence="8">Belongs to the peptidase M20A family. LysK subfamily.</text>
</comment>
<comment type="caution">
    <text evidence="9">The sequence shown here is derived from an EMBL/GenBank/DDBJ whole genome shotgun (WGS) entry which is preliminary data.</text>
</comment>
<comment type="pathway">
    <text evidence="8">Amino-acid biosynthesis; L-arginine biosynthesis.</text>
</comment>
<gene>
    <name evidence="8" type="primary">lysK</name>
    <name evidence="9" type="ORF">J2753_001864</name>
</gene>
<dbReference type="Gene3D" id="3.40.630.10">
    <property type="entry name" value="Zn peptidases"/>
    <property type="match status" value="1"/>
</dbReference>
<dbReference type="GO" id="GO:0016811">
    <property type="term" value="F:hydrolase activity, acting on carbon-nitrogen (but not peptide) bonds, in linear amides"/>
    <property type="evidence" value="ECO:0007669"/>
    <property type="project" value="UniProtKB-UniRule"/>
</dbReference>
<accession>A0A8T4GWR5</accession>
<evidence type="ECO:0000313" key="9">
    <source>
        <dbReference type="EMBL" id="MBP1987366.1"/>
    </source>
</evidence>
<evidence type="ECO:0000256" key="5">
    <source>
        <dbReference type="ARBA" id="ARBA00022833"/>
    </source>
</evidence>
<dbReference type="GO" id="GO:0050897">
    <property type="term" value="F:cobalt ion binding"/>
    <property type="evidence" value="ECO:0007669"/>
    <property type="project" value="UniProtKB-UniRule"/>
</dbReference>
<dbReference type="GO" id="GO:0019878">
    <property type="term" value="P:lysine biosynthetic process via aminoadipic acid"/>
    <property type="evidence" value="ECO:0007669"/>
    <property type="project" value="UniProtKB-UniRule"/>
</dbReference>
<keyword evidence="1 8" id="KW-0963">Cytoplasm</keyword>
<dbReference type="AlphaFoldDB" id="A0A8T4GWR5"/>
<keyword evidence="4 8" id="KW-0378">Hydrolase</keyword>
<dbReference type="NCBIfam" id="TIGR01902">
    <property type="entry name" value="dapE-lys-deAc"/>
    <property type="match status" value="1"/>
</dbReference>
<keyword evidence="2 8" id="KW-0028">Amino-acid biosynthesis</keyword>
<dbReference type="PROSITE" id="PS00758">
    <property type="entry name" value="ARGE_DAPE_CPG2_1"/>
    <property type="match status" value="1"/>
</dbReference>
<reference evidence="9" key="1">
    <citation type="submission" date="2021-03" db="EMBL/GenBank/DDBJ databases">
        <title>Genomic Encyclopedia of Type Strains, Phase IV (KMG-IV): sequencing the most valuable type-strain genomes for metagenomic binning, comparative biology and taxonomic classification.</title>
        <authorList>
            <person name="Goeker M."/>
        </authorList>
    </citation>
    <scope>NUCLEOTIDE SEQUENCE</scope>
    <source>
        <strain evidence="9">DSM 26232</strain>
    </source>
</reference>
<name>A0A8T4GWR5_9EURY</name>
<comment type="catalytic activity">
    <reaction evidence="8">
        <text>[amino-group carrier protein]-C-terminal-gamma-(L-ornithyl)-L-glutamate + H2O = [amino-group carrier protein]-C-terminal-L-glutamate + L-ornithine</text>
        <dbReference type="Rhea" id="RHEA:52676"/>
        <dbReference type="Rhea" id="RHEA-COMP:9693"/>
        <dbReference type="Rhea" id="RHEA-COMP:13328"/>
        <dbReference type="ChEBI" id="CHEBI:15377"/>
        <dbReference type="ChEBI" id="CHEBI:46911"/>
        <dbReference type="ChEBI" id="CHEBI:78525"/>
        <dbReference type="ChEBI" id="CHEBI:136763"/>
        <dbReference type="EC" id="3.5.1.132"/>
    </reaction>
</comment>
<keyword evidence="9" id="KW-0645">Protease</keyword>
<keyword evidence="9" id="KW-0121">Carboxypeptidase</keyword>
<evidence type="ECO:0000256" key="1">
    <source>
        <dbReference type="ARBA" id="ARBA00022490"/>
    </source>
</evidence>
<dbReference type="EC" id="3.5.1.132" evidence="8"/>
<dbReference type="Proteomes" id="UP000823736">
    <property type="component" value="Unassembled WGS sequence"/>
</dbReference>
<feature type="active site" evidence="8">
    <location>
        <position position="80"/>
    </location>
</feature>
<feature type="binding site" evidence="8">
    <location>
        <position position="111"/>
    </location>
    <ligand>
        <name>Zn(2+)</name>
        <dbReference type="ChEBI" id="CHEBI:29105"/>
        <label>1</label>
    </ligand>
</feature>